<evidence type="ECO:0000313" key="1">
    <source>
        <dbReference type="EMBL" id="QKR00842.1"/>
    </source>
</evidence>
<dbReference type="RefSeq" id="WP_174632244.1">
    <property type="nucleotide sequence ID" value="NZ_CP049074.1"/>
</dbReference>
<evidence type="ECO:0008006" key="3">
    <source>
        <dbReference type="Google" id="ProtNLM"/>
    </source>
</evidence>
<organism evidence="1 2">
    <name type="scientific">Metallosphaera tengchongensis</name>
    <dbReference type="NCBI Taxonomy" id="1532350"/>
    <lineage>
        <taxon>Archaea</taxon>
        <taxon>Thermoproteota</taxon>
        <taxon>Thermoprotei</taxon>
        <taxon>Sulfolobales</taxon>
        <taxon>Sulfolobaceae</taxon>
        <taxon>Metallosphaera</taxon>
    </lineage>
</organism>
<proteinExistence type="predicted"/>
<protein>
    <recommendedName>
        <fullName evidence="3">Transposase</fullName>
    </recommendedName>
</protein>
<dbReference type="AlphaFoldDB" id="A0A6N0NVS5"/>
<dbReference type="GeneID" id="55642479"/>
<sequence length="90" mass="10283">MSVRVAGVGELSIEGYPRNLSGYNDWEVREARLSLRDGKWYLKVPFLKDWKGPGVKDGVVDNIIAELVLDKGGEKYVRVPTRLEDAHYYK</sequence>
<accession>A0A6N0NVS5</accession>
<dbReference type="Proteomes" id="UP000509301">
    <property type="component" value="Chromosome"/>
</dbReference>
<gene>
    <name evidence="1" type="ORF">GWK48_11010</name>
</gene>
<dbReference type="KEGG" id="mten:GWK48_11010"/>
<dbReference type="OrthoDB" id="42545at2157"/>
<dbReference type="EMBL" id="CP049074">
    <property type="protein sequence ID" value="QKR00842.1"/>
    <property type="molecule type" value="Genomic_DNA"/>
</dbReference>
<evidence type="ECO:0000313" key="2">
    <source>
        <dbReference type="Proteomes" id="UP000509301"/>
    </source>
</evidence>
<reference evidence="1 2" key="1">
    <citation type="submission" date="2020-02" db="EMBL/GenBank/DDBJ databases">
        <title>Comparative genome analysis reveals the metabolism and evolution of the thermophilic archaeal genus Metallosphaera.</title>
        <authorList>
            <person name="Jiang C."/>
        </authorList>
    </citation>
    <scope>NUCLEOTIDE SEQUENCE [LARGE SCALE GENOMIC DNA]</scope>
    <source>
        <strain evidence="1 2">Ric-A</strain>
    </source>
</reference>
<keyword evidence="2" id="KW-1185">Reference proteome</keyword>
<name>A0A6N0NVS5_9CREN</name>